<dbReference type="Proteomes" id="UP000835052">
    <property type="component" value="Unassembled WGS sequence"/>
</dbReference>
<reference evidence="7" key="1">
    <citation type="submission" date="2020-10" db="EMBL/GenBank/DDBJ databases">
        <authorList>
            <person name="Kikuchi T."/>
        </authorList>
    </citation>
    <scope>NUCLEOTIDE SEQUENCE</scope>
    <source>
        <strain evidence="7">NKZ352</strain>
    </source>
</reference>
<comment type="subcellular location">
    <subcellularLocation>
        <location evidence="1">Membrane</location>
        <topology evidence="1">Multi-pass membrane protein</topology>
    </subcellularLocation>
</comment>
<dbReference type="InterPro" id="IPR013057">
    <property type="entry name" value="AA_transpt_TM"/>
</dbReference>
<keyword evidence="2 5" id="KW-0812">Transmembrane</keyword>
<comment type="caution">
    <text evidence="7">The sequence shown here is derived from an EMBL/GenBank/DDBJ whole genome shotgun (WGS) entry which is preliminary data.</text>
</comment>
<name>A0A8S1HWA0_9PELO</name>
<keyword evidence="3 5" id="KW-1133">Transmembrane helix</keyword>
<keyword evidence="4 5" id="KW-0472">Membrane</keyword>
<dbReference type="Pfam" id="PF01490">
    <property type="entry name" value="Aa_trans"/>
    <property type="match status" value="1"/>
</dbReference>
<proteinExistence type="predicted"/>
<feature type="domain" description="Amino acid transporter transmembrane" evidence="6">
    <location>
        <begin position="2"/>
        <end position="119"/>
    </location>
</feature>
<dbReference type="GO" id="GO:0015179">
    <property type="term" value="F:L-amino acid transmembrane transporter activity"/>
    <property type="evidence" value="ECO:0007669"/>
    <property type="project" value="TreeGrafter"/>
</dbReference>
<organism evidence="7 8">
    <name type="scientific">Caenorhabditis auriculariae</name>
    <dbReference type="NCBI Taxonomy" id="2777116"/>
    <lineage>
        <taxon>Eukaryota</taxon>
        <taxon>Metazoa</taxon>
        <taxon>Ecdysozoa</taxon>
        <taxon>Nematoda</taxon>
        <taxon>Chromadorea</taxon>
        <taxon>Rhabditida</taxon>
        <taxon>Rhabditina</taxon>
        <taxon>Rhabditomorpha</taxon>
        <taxon>Rhabditoidea</taxon>
        <taxon>Rhabditidae</taxon>
        <taxon>Peloderinae</taxon>
        <taxon>Caenorhabditis</taxon>
    </lineage>
</organism>
<evidence type="ECO:0000256" key="3">
    <source>
        <dbReference type="ARBA" id="ARBA00022989"/>
    </source>
</evidence>
<evidence type="ECO:0000313" key="7">
    <source>
        <dbReference type="EMBL" id="CAD6199358.1"/>
    </source>
</evidence>
<evidence type="ECO:0000256" key="4">
    <source>
        <dbReference type="ARBA" id="ARBA00023136"/>
    </source>
</evidence>
<dbReference type="AlphaFoldDB" id="A0A8S1HWA0"/>
<evidence type="ECO:0000256" key="1">
    <source>
        <dbReference type="ARBA" id="ARBA00004141"/>
    </source>
</evidence>
<accession>A0A8S1HWA0</accession>
<feature type="transmembrane region" description="Helical" evidence="5">
    <location>
        <begin position="36"/>
        <end position="56"/>
    </location>
</feature>
<dbReference type="OrthoDB" id="1684102at2759"/>
<evidence type="ECO:0000256" key="5">
    <source>
        <dbReference type="SAM" id="Phobius"/>
    </source>
</evidence>
<evidence type="ECO:0000313" key="8">
    <source>
        <dbReference type="Proteomes" id="UP000835052"/>
    </source>
</evidence>
<feature type="transmembrane region" description="Helical" evidence="5">
    <location>
        <begin position="102"/>
        <end position="124"/>
    </location>
</feature>
<protein>
    <recommendedName>
        <fullName evidence="6">Amino acid transporter transmembrane domain-containing protein</fullName>
    </recommendedName>
</protein>
<evidence type="ECO:0000259" key="6">
    <source>
        <dbReference type="Pfam" id="PF01490"/>
    </source>
</evidence>
<dbReference type="PANTHER" id="PTHR22950:SF472">
    <property type="entry name" value="AMINO ACID TRANSPORTER TRANSMEMBRANE DOMAIN-CONTAINING PROTEIN"/>
    <property type="match status" value="1"/>
</dbReference>
<evidence type="ECO:0000256" key="2">
    <source>
        <dbReference type="ARBA" id="ARBA00022692"/>
    </source>
</evidence>
<dbReference type="EMBL" id="CAJGYM010000169">
    <property type="protein sequence ID" value="CAD6199358.1"/>
    <property type="molecule type" value="Genomic_DNA"/>
</dbReference>
<keyword evidence="8" id="KW-1185">Reference proteome</keyword>
<dbReference type="PANTHER" id="PTHR22950">
    <property type="entry name" value="AMINO ACID TRANSPORTER"/>
    <property type="match status" value="1"/>
</dbReference>
<gene>
    <name evidence="7" type="ORF">CAUJ_LOCUS15261</name>
</gene>
<feature type="transmembrane region" description="Helical" evidence="5">
    <location>
        <begin position="62"/>
        <end position="82"/>
    </location>
</feature>
<dbReference type="GO" id="GO:0005774">
    <property type="term" value="C:vacuolar membrane"/>
    <property type="evidence" value="ECO:0007669"/>
    <property type="project" value="TreeGrafter"/>
</dbReference>
<sequence length="132" mass="14906">MFVACILVSYPLQFYVPMERVEKWIKRKVVETKQEPLIYTVRFGGVIFTCLMAQLIPHLALFISLVGSVAGTSLTLVFPPLIELLCCYSRGELTKWVWIRNIFLISFAFVGFATGTYASLVQIIEAFGTSDI</sequence>